<dbReference type="NCBIfam" id="TIGR03160">
    <property type="entry name" value="cobT_DBIPRT"/>
    <property type="match status" value="1"/>
</dbReference>
<dbReference type="Proteomes" id="UP000219573">
    <property type="component" value="Unassembled WGS sequence"/>
</dbReference>
<evidence type="ECO:0000256" key="8">
    <source>
        <dbReference type="ARBA" id="ARBA00022679"/>
    </source>
</evidence>
<keyword evidence="7 11" id="KW-0328">Glycosyltransferase</keyword>
<gene>
    <name evidence="11" type="primary">cobT</name>
    <name evidence="12" type="ORF">SAMN06265827_10949</name>
</gene>
<evidence type="ECO:0000256" key="6">
    <source>
        <dbReference type="ARBA" id="ARBA00022573"/>
    </source>
</evidence>
<dbReference type="Pfam" id="PF02277">
    <property type="entry name" value="DBI_PRT"/>
    <property type="match status" value="1"/>
</dbReference>
<proteinExistence type="inferred from homology"/>
<comment type="catalytic activity">
    <reaction evidence="10 11">
        <text>5,6-dimethylbenzimidazole + nicotinate beta-D-ribonucleotide = alpha-ribazole 5'-phosphate + nicotinate + H(+)</text>
        <dbReference type="Rhea" id="RHEA:11196"/>
        <dbReference type="ChEBI" id="CHEBI:15378"/>
        <dbReference type="ChEBI" id="CHEBI:15890"/>
        <dbReference type="ChEBI" id="CHEBI:32544"/>
        <dbReference type="ChEBI" id="CHEBI:57502"/>
        <dbReference type="ChEBI" id="CHEBI:57918"/>
        <dbReference type="EC" id="2.4.2.21"/>
    </reaction>
</comment>
<evidence type="ECO:0000256" key="1">
    <source>
        <dbReference type="ARBA" id="ARBA00002197"/>
    </source>
</evidence>
<dbReference type="InterPro" id="IPR003200">
    <property type="entry name" value="Nict_dMeBzImd_PRibTrfase"/>
</dbReference>
<evidence type="ECO:0000313" key="12">
    <source>
        <dbReference type="EMBL" id="SNY25233.1"/>
    </source>
</evidence>
<organism evidence="12 13">
    <name type="scientific">Orenia metallireducens</name>
    <dbReference type="NCBI Taxonomy" id="1413210"/>
    <lineage>
        <taxon>Bacteria</taxon>
        <taxon>Bacillati</taxon>
        <taxon>Bacillota</taxon>
        <taxon>Clostridia</taxon>
        <taxon>Halanaerobiales</taxon>
        <taxon>Halobacteroidaceae</taxon>
        <taxon>Orenia</taxon>
    </lineage>
</organism>
<dbReference type="SUPFAM" id="SSF52733">
    <property type="entry name" value="Nicotinate mononucleotide:5,6-dimethylbenzimidazole phosphoribosyltransferase (CobT)"/>
    <property type="match status" value="1"/>
</dbReference>
<dbReference type="InterPro" id="IPR023195">
    <property type="entry name" value="Nict_dMeBzImd_PRibTrfase_N"/>
</dbReference>
<dbReference type="UniPathway" id="UPA00061">
    <property type="reaction ID" value="UER00516"/>
</dbReference>
<dbReference type="CDD" id="cd02439">
    <property type="entry name" value="DMB-PRT_CobT"/>
    <property type="match status" value="1"/>
</dbReference>
<dbReference type="AlphaFoldDB" id="A0A285GPL1"/>
<evidence type="ECO:0000256" key="7">
    <source>
        <dbReference type="ARBA" id="ARBA00022676"/>
    </source>
</evidence>
<keyword evidence="8 11" id="KW-0808">Transferase</keyword>
<evidence type="ECO:0000256" key="10">
    <source>
        <dbReference type="ARBA" id="ARBA00047340"/>
    </source>
</evidence>
<comment type="similarity">
    <text evidence="3 11">Belongs to the CobT family.</text>
</comment>
<reference evidence="13" key="1">
    <citation type="submission" date="2017-09" db="EMBL/GenBank/DDBJ databases">
        <authorList>
            <person name="Varghese N."/>
            <person name="Submissions S."/>
        </authorList>
    </citation>
    <scope>NUCLEOTIDE SEQUENCE [LARGE SCALE GENOMIC DNA]</scope>
    <source>
        <strain evidence="13">MSL47</strain>
    </source>
</reference>
<comment type="function">
    <text evidence="1 11">Catalyzes the synthesis of alpha-ribazole-5'-phosphate from nicotinate mononucleotide (NAMN) and 5,6-dimethylbenzimidazole (DMB).</text>
</comment>
<evidence type="ECO:0000256" key="3">
    <source>
        <dbReference type="ARBA" id="ARBA00007110"/>
    </source>
</evidence>
<dbReference type="RefSeq" id="WP_097017497.1">
    <property type="nucleotide sequence ID" value="NZ_OBDZ01000009.1"/>
</dbReference>
<evidence type="ECO:0000256" key="5">
    <source>
        <dbReference type="ARBA" id="ARBA00015486"/>
    </source>
</evidence>
<dbReference type="GO" id="GO:0008939">
    <property type="term" value="F:nicotinate-nucleotide-dimethylbenzimidazole phosphoribosyltransferase activity"/>
    <property type="evidence" value="ECO:0007669"/>
    <property type="project" value="UniProtKB-UniRule"/>
</dbReference>
<dbReference type="FunFam" id="3.40.50.10210:FF:000001">
    <property type="entry name" value="Nicotinate-nucleotide--dimethylbenzimidazole phosphoribosyltransferase"/>
    <property type="match status" value="1"/>
</dbReference>
<dbReference type="PANTHER" id="PTHR43463:SF1">
    <property type="entry name" value="NICOTINATE-NUCLEOTIDE--DIMETHYLBENZIMIDAZOLE PHOSPHORIBOSYLTRANSFERASE"/>
    <property type="match status" value="1"/>
</dbReference>
<dbReference type="Gene3D" id="3.40.50.10210">
    <property type="match status" value="1"/>
</dbReference>
<sequence>MKILERTLNEIKELDQAKIREAKQRLDTLTKPQGSLGKLEKIAAKLAGITGDVFAPVDCKAHVVMAGDHGVVEEGVSAFSQEVTVAMIHNFLNQGAAINVLAQQVGAEVIVVDVGVAQEVGVEGLVVKKIKAGTDNFTQKAAMTEAEAIASIEVGIEVVEGLVDRGVNLIGTGEMGIGNTTSSSAIIAACTGLSVDDVVGYGSGIDDKGLARKQEVIKQGLKLNQPDSNNGIDILAKVGGLEIGAMAGMMLAAAAKRVPVIVDGVISGAAALIAQKLEPKVVGYLIPSHKSVEPAHIKTYETLGLEPMLDLDMRLGEGTGAVLAMNLVEAASRIIKEMATFEEIGL</sequence>
<protein>
    <recommendedName>
        <fullName evidence="5 11">Nicotinate-nucleotide--dimethylbenzimidazole phosphoribosyltransferase</fullName>
        <shortName evidence="11">NN:DBI PRT</shortName>
        <ecNumber evidence="4 11">2.4.2.21</ecNumber>
    </recommendedName>
    <alternativeName>
        <fullName evidence="9 11">N(1)-alpha-phosphoribosyltransferase</fullName>
    </alternativeName>
</protein>
<comment type="pathway">
    <text evidence="2 11">Nucleoside biosynthesis; alpha-ribazole biosynthesis; alpha-ribazole from 5,6-dimethylbenzimidazole: step 1/2.</text>
</comment>
<evidence type="ECO:0000313" key="13">
    <source>
        <dbReference type="Proteomes" id="UP000219573"/>
    </source>
</evidence>
<dbReference type="PANTHER" id="PTHR43463">
    <property type="entry name" value="NICOTINATE-NUCLEOTIDE--DIMETHYLBENZIMIDAZOLE PHOSPHORIBOSYLTRANSFERASE"/>
    <property type="match status" value="1"/>
</dbReference>
<name>A0A285GPL1_9FIRM</name>
<dbReference type="OrthoDB" id="9781491at2"/>
<evidence type="ECO:0000256" key="2">
    <source>
        <dbReference type="ARBA" id="ARBA00005049"/>
    </source>
</evidence>
<evidence type="ECO:0000256" key="11">
    <source>
        <dbReference type="HAMAP-Rule" id="MF_00230"/>
    </source>
</evidence>
<accession>A0A285GPL1</accession>
<dbReference type="GO" id="GO:0009236">
    <property type="term" value="P:cobalamin biosynthetic process"/>
    <property type="evidence" value="ECO:0007669"/>
    <property type="project" value="UniProtKB-UniRule"/>
</dbReference>
<dbReference type="InterPro" id="IPR017846">
    <property type="entry name" value="Nict_dMeBzImd_PRibTrfase_bact"/>
</dbReference>
<dbReference type="NCBIfam" id="NF000996">
    <property type="entry name" value="PRK00105.1"/>
    <property type="match status" value="1"/>
</dbReference>
<dbReference type="EC" id="2.4.2.21" evidence="4 11"/>
<keyword evidence="6 11" id="KW-0169">Cobalamin biosynthesis</keyword>
<dbReference type="Gene3D" id="1.10.1610.10">
    <property type="match status" value="1"/>
</dbReference>
<dbReference type="InterPro" id="IPR036087">
    <property type="entry name" value="Nict_dMeBzImd_PRibTrfase_sf"/>
</dbReference>
<dbReference type="HAMAP" id="MF_00230">
    <property type="entry name" value="CobT"/>
    <property type="match status" value="1"/>
</dbReference>
<keyword evidence="13" id="KW-1185">Reference proteome</keyword>
<dbReference type="EMBL" id="OBDZ01000009">
    <property type="protein sequence ID" value="SNY25233.1"/>
    <property type="molecule type" value="Genomic_DNA"/>
</dbReference>
<evidence type="ECO:0000256" key="4">
    <source>
        <dbReference type="ARBA" id="ARBA00011991"/>
    </source>
</evidence>
<evidence type="ECO:0000256" key="9">
    <source>
        <dbReference type="ARBA" id="ARBA00030686"/>
    </source>
</evidence>
<feature type="active site" description="Proton acceptor" evidence="11">
    <location>
        <position position="317"/>
    </location>
</feature>